<proteinExistence type="predicted"/>
<dbReference type="AlphaFoldDB" id="A0A6A6Y7D9"/>
<evidence type="ECO:0000313" key="4">
    <source>
        <dbReference type="RefSeq" id="XP_033570858.1"/>
    </source>
</evidence>
<evidence type="ECO:0000256" key="1">
    <source>
        <dbReference type="SAM" id="MobiDB-lite"/>
    </source>
</evidence>
<sequence>MKERKAATRHERQVAKATHRDEAIAMDTSGGSHAYENTIYSQIYEPFTMAEPEAQLGRPAKNNIPPRVSPAPPNPRNISFTRGTSFCLPGKTGSPKKATTWKKDYKKEALKQEIEKRASGTRLWEHRQNDATSPELLWRALRQYHLNAKCWETCIELPLILPPGVTSLRPDSPGEEVTPDGLTEDISTDGEPEENTEIGDRPSNANVESTKEFDIEATADRYRAIPLHKLRDHISKRWGSATNFWPVKDWMVSRAVTDDLAESIPIDDPARHFFFLGPSWVETAEEPAIPLAPWRREPEWDSDDMCERCTALYALTDRRKELGDLLVPPHCPEFLMVAITEINERVRRARELEARYCEALYRGRVLNHIRFGKKGCQADGITVQGSDSDALEEDAGYLSGEENEKLGGCKMFEA</sequence>
<reference evidence="4" key="3">
    <citation type="submission" date="2025-04" db="UniProtKB">
        <authorList>
            <consortium name="RefSeq"/>
        </authorList>
    </citation>
    <scope>IDENTIFICATION</scope>
    <source>
        <strain evidence="4">CBS 304.34</strain>
    </source>
</reference>
<dbReference type="GeneID" id="54463339"/>
<protein>
    <submittedName>
        <fullName evidence="2 4">Uncharacterized protein</fullName>
    </submittedName>
</protein>
<name>A0A6A6Y7D9_9PEZI</name>
<dbReference type="RefSeq" id="XP_033570858.1">
    <property type="nucleotide sequence ID" value="XM_033722446.1"/>
</dbReference>
<feature type="region of interest" description="Disordered" evidence="1">
    <location>
        <begin position="1"/>
        <end position="29"/>
    </location>
</feature>
<feature type="region of interest" description="Disordered" evidence="1">
    <location>
        <begin position="80"/>
        <end position="99"/>
    </location>
</feature>
<evidence type="ECO:0000313" key="2">
    <source>
        <dbReference type="EMBL" id="KAF2803894.1"/>
    </source>
</evidence>
<organism evidence="2">
    <name type="scientific">Mytilinidion resinicola</name>
    <dbReference type="NCBI Taxonomy" id="574789"/>
    <lineage>
        <taxon>Eukaryota</taxon>
        <taxon>Fungi</taxon>
        <taxon>Dikarya</taxon>
        <taxon>Ascomycota</taxon>
        <taxon>Pezizomycotina</taxon>
        <taxon>Dothideomycetes</taxon>
        <taxon>Pleosporomycetidae</taxon>
        <taxon>Mytilinidiales</taxon>
        <taxon>Mytilinidiaceae</taxon>
        <taxon>Mytilinidion</taxon>
    </lineage>
</organism>
<accession>A0A6A6Y7D9</accession>
<evidence type="ECO:0000313" key="3">
    <source>
        <dbReference type="Proteomes" id="UP000504636"/>
    </source>
</evidence>
<dbReference type="Proteomes" id="UP000504636">
    <property type="component" value="Unplaced"/>
</dbReference>
<feature type="compositionally biased region" description="Acidic residues" evidence="1">
    <location>
        <begin position="173"/>
        <end position="197"/>
    </location>
</feature>
<gene>
    <name evidence="2 4" type="ORF">BDZ99DRAFT_481867</name>
</gene>
<keyword evidence="3" id="KW-1185">Reference proteome</keyword>
<dbReference type="EMBL" id="MU003716">
    <property type="protein sequence ID" value="KAF2803894.1"/>
    <property type="molecule type" value="Genomic_DNA"/>
</dbReference>
<feature type="compositionally biased region" description="Basic and acidic residues" evidence="1">
    <location>
        <begin position="1"/>
        <end position="23"/>
    </location>
</feature>
<reference evidence="4" key="2">
    <citation type="submission" date="2020-04" db="EMBL/GenBank/DDBJ databases">
        <authorList>
            <consortium name="NCBI Genome Project"/>
        </authorList>
    </citation>
    <scope>NUCLEOTIDE SEQUENCE</scope>
    <source>
        <strain evidence="4">CBS 304.34</strain>
    </source>
</reference>
<feature type="region of interest" description="Disordered" evidence="1">
    <location>
        <begin position="167"/>
        <end position="205"/>
    </location>
</feature>
<reference evidence="2 4" key="1">
    <citation type="journal article" date="2020" name="Stud. Mycol.">
        <title>101 Dothideomycetes genomes: a test case for predicting lifestyles and emergence of pathogens.</title>
        <authorList>
            <person name="Haridas S."/>
            <person name="Albert R."/>
            <person name="Binder M."/>
            <person name="Bloem J."/>
            <person name="Labutti K."/>
            <person name="Salamov A."/>
            <person name="Andreopoulos B."/>
            <person name="Baker S."/>
            <person name="Barry K."/>
            <person name="Bills G."/>
            <person name="Bluhm B."/>
            <person name="Cannon C."/>
            <person name="Castanera R."/>
            <person name="Culley D."/>
            <person name="Daum C."/>
            <person name="Ezra D."/>
            <person name="Gonzalez J."/>
            <person name="Henrissat B."/>
            <person name="Kuo A."/>
            <person name="Liang C."/>
            <person name="Lipzen A."/>
            <person name="Lutzoni F."/>
            <person name="Magnuson J."/>
            <person name="Mondo S."/>
            <person name="Nolan M."/>
            <person name="Ohm R."/>
            <person name="Pangilinan J."/>
            <person name="Park H.-J."/>
            <person name="Ramirez L."/>
            <person name="Alfaro M."/>
            <person name="Sun H."/>
            <person name="Tritt A."/>
            <person name="Yoshinaga Y."/>
            <person name="Zwiers L.-H."/>
            <person name="Turgeon B."/>
            <person name="Goodwin S."/>
            <person name="Spatafora J."/>
            <person name="Crous P."/>
            <person name="Grigoriev I."/>
        </authorList>
    </citation>
    <scope>NUCLEOTIDE SEQUENCE</scope>
    <source>
        <strain evidence="2 4">CBS 304.34</strain>
    </source>
</reference>